<evidence type="ECO:0000313" key="2">
    <source>
        <dbReference type="Proteomes" id="UP001187531"/>
    </source>
</evidence>
<gene>
    <name evidence="1" type="ORF">QYM36_008941</name>
</gene>
<proteinExistence type="predicted"/>
<reference evidence="1" key="1">
    <citation type="submission" date="2023-07" db="EMBL/GenBank/DDBJ databases">
        <title>Chromosome-level genome assembly of Artemia franciscana.</title>
        <authorList>
            <person name="Jo E."/>
        </authorList>
    </citation>
    <scope>NUCLEOTIDE SEQUENCE</scope>
    <source>
        <tissue evidence="1">Whole body</tissue>
    </source>
</reference>
<comment type="caution">
    <text evidence="1">The sequence shown here is derived from an EMBL/GenBank/DDBJ whole genome shotgun (WGS) entry which is preliminary data.</text>
</comment>
<sequence length="229" mass="26147">MLRHCDNCLSDDALIGYLTAKLSKDYDLEEEIIINQWVNTHRTEMVKQSISVEGCISLLSKSVENLIPHSYVTKSQSKTFKKLKEDPPLNTAITIPGTRSFHYFKPLNTNEIEIRRTTDSPNPTLMFSFDSAMDWVCIQPSLNDYVAANYNGKWYFGLVKTVFHEEEDAEILFLHPPGPAASFYWPQREDLCIIPLEHIIVQLMHCNQVTLAECTTSKKSVSEKQKSVG</sequence>
<name>A0AA88HMJ9_ARTSF</name>
<keyword evidence="2" id="KW-1185">Reference proteome</keyword>
<protein>
    <submittedName>
        <fullName evidence="1">Uncharacterized protein</fullName>
    </submittedName>
</protein>
<evidence type="ECO:0000313" key="1">
    <source>
        <dbReference type="EMBL" id="KAK2714550.1"/>
    </source>
</evidence>
<dbReference type="AlphaFoldDB" id="A0AA88HMJ9"/>
<dbReference type="EMBL" id="JAVRJZ010000013">
    <property type="protein sequence ID" value="KAK2714550.1"/>
    <property type="molecule type" value="Genomic_DNA"/>
</dbReference>
<accession>A0AA88HMJ9</accession>
<dbReference type="Proteomes" id="UP001187531">
    <property type="component" value="Unassembled WGS sequence"/>
</dbReference>
<organism evidence="1 2">
    <name type="scientific">Artemia franciscana</name>
    <name type="common">Brine shrimp</name>
    <name type="synonym">Artemia sanfranciscana</name>
    <dbReference type="NCBI Taxonomy" id="6661"/>
    <lineage>
        <taxon>Eukaryota</taxon>
        <taxon>Metazoa</taxon>
        <taxon>Ecdysozoa</taxon>
        <taxon>Arthropoda</taxon>
        <taxon>Crustacea</taxon>
        <taxon>Branchiopoda</taxon>
        <taxon>Anostraca</taxon>
        <taxon>Artemiidae</taxon>
        <taxon>Artemia</taxon>
    </lineage>
</organism>